<dbReference type="Proteomes" id="UP000824998">
    <property type="component" value="Unassembled WGS sequence"/>
</dbReference>
<name>A0A9P8C4I3_9HELO</name>
<accession>A0A9P8C4I3</accession>
<proteinExistence type="predicted"/>
<reference evidence="2" key="1">
    <citation type="journal article" date="2021" name="IMA Fungus">
        <title>Genomic characterization of three marine fungi, including Emericellopsis atlantica sp. nov. with signatures of a generalist lifestyle and marine biomass degradation.</title>
        <authorList>
            <person name="Hagestad O.C."/>
            <person name="Hou L."/>
            <person name="Andersen J.H."/>
            <person name="Hansen E.H."/>
            <person name="Altermark B."/>
            <person name="Li C."/>
            <person name="Kuhnert E."/>
            <person name="Cox R.J."/>
            <person name="Crous P.W."/>
            <person name="Spatafora J.W."/>
            <person name="Lail K."/>
            <person name="Amirebrahimi M."/>
            <person name="Lipzen A."/>
            <person name="Pangilinan J."/>
            <person name="Andreopoulos W."/>
            <person name="Hayes R.D."/>
            <person name="Ng V."/>
            <person name="Grigoriev I.V."/>
            <person name="Jackson S.A."/>
            <person name="Sutton T.D.S."/>
            <person name="Dobson A.D.W."/>
            <person name="Rama T."/>
        </authorList>
    </citation>
    <scope>NUCLEOTIDE SEQUENCE</scope>
    <source>
        <strain evidence="2">TRa018bII</strain>
    </source>
</reference>
<evidence type="ECO:0000313" key="3">
    <source>
        <dbReference type="Proteomes" id="UP000824998"/>
    </source>
</evidence>
<evidence type="ECO:0000256" key="1">
    <source>
        <dbReference type="SAM" id="MobiDB-lite"/>
    </source>
</evidence>
<keyword evidence="3" id="KW-1185">Reference proteome</keyword>
<organism evidence="2 3">
    <name type="scientific">Amylocarpus encephaloides</name>
    <dbReference type="NCBI Taxonomy" id="45428"/>
    <lineage>
        <taxon>Eukaryota</taxon>
        <taxon>Fungi</taxon>
        <taxon>Dikarya</taxon>
        <taxon>Ascomycota</taxon>
        <taxon>Pezizomycotina</taxon>
        <taxon>Leotiomycetes</taxon>
        <taxon>Helotiales</taxon>
        <taxon>Helotiales incertae sedis</taxon>
        <taxon>Amylocarpus</taxon>
    </lineage>
</organism>
<sequence length="216" mass="23897">MEPLGKHAIRTLGEGLEVVRQAKERDTSSLASQSFDPTENHMTRTKQVVIKGGRGHLTTDLDTSDLESVTPAQHVQYSVHEIAYELSTITRQSTKLLPSTAHPLLPPDAQQSVTLRPSHRHTTHGHEHEPDQVDGRTYMASVEEEAKTPGEVFRETRNPCDSTTTSIVAQHEVVVLYLPLDWQAKFRIDPGASCLLSALLEESSHTEYGGELTQAT</sequence>
<comment type="caution">
    <text evidence="2">The sequence shown here is derived from an EMBL/GenBank/DDBJ whole genome shotgun (WGS) entry which is preliminary data.</text>
</comment>
<protein>
    <submittedName>
        <fullName evidence="2">Uncharacterized protein</fullName>
    </submittedName>
</protein>
<feature type="region of interest" description="Disordered" evidence="1">
    <location>
        <begin position="98"/>
        <end position="135"/>
    </location>
</feature>
<feature type="compositionally biased region" description="Basic and acidic residues" evidence="1">
    <location>
        <begin position="124"/>
        <end position="134"/>
    </location>
</feature>
<gene>
    <name evidence="2" type="ORF">BJ875DRAFT_442176</name>
</gene>
<evidence type="ECO:0000313" key="2">
    <source>
        <dbReference type="EMBL" id="KAG9233534.1"/>
    </source>
</evidence>
<dbReference type="AlphaFoldDB" id="A0A9P8C4I3"/>
<dbReference type="EMBL" id="MU251497">
    <property type="protein sequence ID" value="KAG9233534.1"/>
    <property type="molecule type" value="Genomic_DNA"/>
</dbReference>